<dbReference type="HOGENOM" id="CLU_839235_0_0_6"/>
<feature type="region of interest" description="Disordered" evidence="1">
    <location>
        <begin position="360"/>
        <end position="380"/>
    </location>
</feature>
<name>B2I522_XYLF2</name>
<accession>B2I522</accession>
<protein>
    <submittedName>
        <fullName evidence="2">Uncharacterized protein</fullName>
    </submittedName>
</protein>
<evidence type="ECO:0000313" key="2">
    <source>
        <dbReference type="EMBL" id="ACB92470.1"/>
    </source>
</evidence>
<dbReference type="Proteomes" id="UP000001698">
    <property type="component" value="Chromosome"/>
</dbReference>
<dbReference type="KEGG" id="xfn:XfasM23_1042"/>
<sequence length="394" mass="43631">MTGWAIPWRPLITQVMNRLYIQDSGQTYRNTTYQAYTKPTHQLGELVTAGIEKLLEITKIASPASRLKAAAAKELMYNTEQGNYSNLVYLEGHSRGTMTLSNALRVLAGFNVGDTKLEVLAYNPAAEGNRLNTTYQAYTKPTHQLGELVTAGIEKLLEITKIASPASRLKAAAAKELMYNTEQGNYSNLVYLEGHSRGTMTLSNALRVLAADHVLSDTLEIRAYNPAAEGNRLAEAAALVTKKPVKTWAPPKDFVANKIGGYAGNATFHDLREIFQTNYSVHSSGGTAALGSDSNHVDKEKLFSYEGLDIKDMNAKRQGRTIGLLQQWQKTRRPEDPVATQLTQLQRLLWQSGQWQQQLDNTPGLLTRPTPTTPDAPSARQQQLQQLRQSLTPY</sequence>
<evidence type="ECO:0000313" key="3">
    <source>
        <dbReference type="Proteomes" id="UP000001698"/>
    </source>
</evidence>
<organism evidence="2 3">
    <name type="scientific">Xylella fastidiosa (strain M23)</name>
    <dbReference type="NCBI Taxonomy" id="405441"/>
    <lineage>
        <taxon>Bacteria</taxon>
        <taxon>Pseudomonadati</taxon>
        <taxon>Pseudomonadota</taxon>
        <taxon>Gammaproteobacteria</taxon>
        <taxon>Lysobacterales</taxon>
        <taxon>Lysobacteraceae</taxon>
        <taxon>Xylella</taxon>
    </lineage>
</organism>
<dbReference type="AlphaFoldDB" id="B2I522"/>
<reference evidence="2 3" key="1">
    <citation type="journal article" date="2010" name="J. Bacteriol.">
        <title>Whole genome sequences of two Xylella fastidiosa strains (M12 and M23) causing almond leaf scorch disease in California.</title>
        <authorList>
            <person name="Chen J."/>
            <person name="Xie G."/>
            <person name="Han S."/>
            <person name="Chertkov O."/>
            <person name="Sims D."/>
            <person name="Civerolo E.L."/>
        </authorList>
    </citation>
    <scope>NUCLEOTIDE SEQUENCE [LARGE SCALE GENOMIC DNA]</scope>
    <source>
        <strain evidence="2 3">M23</strain>
    </source>
</reference>
<gene>
    <name evidence="2" type="ordered locus">XfasM23_1042</name>
</gene>
<proteinExistence type="predicted"/>
<evidence type="ECO:0000256" key="1">
    <source>
        <dbReference type="SAM" id="MobiDB-lite"/>
    </source>
</evidence>
<dbReference type="EMBL" id="CP001011">
    <property type="protein sequence ID" value="ACB92470.1"/>
    <property type="molecule type" value="Genomic_DNA"/>
</dbReference>